<keyword evidence="1" id="KW-0732">Signal</keyword>
<dbReference type="EMBL" id="CM016552">
    <property type="protein sequence ID" value="TKW37301.1"/>
    <property type="molecule type" value="Genomic_DNA"/>
</dbReference>
<dbReference type="AlphaFoldDB" id="A0A4U6W4J9"/>
<feature type="signal peptide" evidence="1">
    <location>
        <begin position="1"/>
        <end position="23"/>
    </location>
</feature>
<dbReference type="Gramene" id="TKW37301">
    <property type="protein sequence ID" value="TKW37301"/>
    <property type="gene ID" value="SEVIR_1G038000v2"/>
</dbReference>
<protein>
    <submittedName>
        <fullName evidence="2">Uncharacterized protein</fullName>
    </submittedName>
</protein>
<gene>
    <name evidence="2" type="ORF">SEVIR_1G038000v2</name>
</gene>
<evidence type="ECO:0000313" key="2">
    <source>
        <dbReference type="EMBL" id="TKW37301.1"/>
    </source>
</evidence>
<keyword evidence="3" id="KW-1185">Reference proteome</keyword>
<organism evidence="2 3">
    <name type="scientific">Setaria viridis</name>
    <name type="common">Green bristlegrass</name>
    <name type="synonym">Setaria italica subsp. viridis</name>
    <dbReference type="NCBI Taxonomy" id="4556"/>
    <lineage>
        <taxon>Eukaryota</taxon>
        <taxon>Viridiplantae</taxon>
        <taxon>Streptophyta</taxon>
        <taxon>Embryophyta</taxon>
        <taxon>Tracheophyta</taxon>
        <taxon>Spermatophyta</taxon>
        <taxon>Magnoliopsida</taxon>
        <taxon>Liliopsida</taxon>
        <taxon>Poales</taxon>
        <taxon>Poaceae</taxon>
        <taxon>PACMAD clade</taxon>
        <taxon>Panicoideae</taxon>
        <taxon>Panicodae</taxon>
        <taxon>Paniceae</taxon>
        <taxon>Cenchrinae</taxon>
        <taxon>Setaria</taxon>
    </lineage>
</organism>
<proteinExistence type="predicted"/>
<name>A0A4U6W4J9_SETVI</name>
<evidence type="ECO:0000313" key="3">
    <source>
        <dbReference type="Proteomes" id="UP000298652"/>
    </source>
</evidence>
<evidence type="ECO:0000256" key="1">
    <source>
        <dbReference type="SAM" id="SignalP"/>
    </source>
</evidence>
<sequence>MSMRSGAVHYLAVLCFLMVVLMAIGSVAVDAYCESPNPPRSRRLGRCPRPGPICKFC</sequence>
<accession>A0A4U6W4J9</accession>
<reference evidence="2" key="1">
    <citation type="submission" date="2019-03" db="EMBL/GenBank/DDBJ databases">
        <title>WGS assembly of Setaria viridis.</title>
        <authorList>
            <person name="Huang P."/>
            <person name="Jenkins J."/>
            <person name="Grimwood J."/>
            <person name="Barry K."/>
            <person name="Healey A."/>
            <person name="Mamidi S."/>
            <person name="Sreedasyam A."/>
            <person name="Shu S."/>
            <person name="Feldman M."/>
            <person name="Wu J."/>
            <person name="Yu Y."/>
            <person name="Chen C."/>
            <person name="Johnson J."/>
            <person name="Rokhsar D."/>
            <person name="Baxter I."/>
            <person name="Schmutz J."/>
            <person name="Brutnell T."/>
            <person name="Kellogg E."/>
        </authorList>
    </citation>
    <scope>NUCLEOTIDE SEQUENCE [LARGE SCALE GENOMIC DNA]</scope>
</reference>
<feature type="chain" id="PRO_5020930743" evidence="1">
    <location>
        <begin position="24"/>
        <end position="57"/>
    </location>
</feature>
<dbReference type="Proteomes" id="UP000298652">
    <property type="component" value="Chromosome 1"/>
</dbReference>